<evidence type="ECO:0000313" key="1">
    <source>
        <dbReference type="EMBL" id="TMQ68975.1"/>
    </source>
</evidence>
<accession>A0A538TZ95</accession>
<dbReference type="EMBL" id="VBPB01000355">
    <property type="protein sequence ID" value="TMQ68975.1"/>
    <property type="molecule type" value="Genomic_DNA"/>
</dbReference>
<evidence type="ECO:0008006" key="3">
    <source>
        <dbReference type="Google" id="ProtNLM"/>
    </source>
</evidence>
<organism evidence="1 2">
    <name type="scientific">Eiseniibacteriota bacterium</name>
    <dbReference type="NCBI Taxonomy" id="2212470"/>
    <lineage>
        <taxon>Bacteria</taxon>
        <taxon>Candidatus Eiseniibacteriota</taxon>
    </lineage>
</organism>
<protein>
    <recommendedName>
        <fullName evidence="3">DUF2384 domain-containing protein</fullName>
    </recommendedName>
</protein>
<dbReference type="Proteomes" id="UP000319771">
    <property type="component" value="Unassembled WGS sequence"/>
</dbReference>
<dbReference type="AlphaFoldDB" id="A0A538TZ95"/>
<proteinExistence type="predicted"/>
<gene>
    <name evidence="1" type="ORF">E6K81_15955</name>
</gene>
<comment type="caution">
    <text evidence="1">The sequence shown here is derived from an EMBL/GenBank/DDBJ whole genome shotgun (WGS) entry which is preliminary data.</text>
</comment>
<evidence type="ECO:0000313" key="2">
    <source>
        <dbReference type="Proteomes" id="UP000319771"/>
    </source>
</evidence>
<reference evidence="1 2" key="1">
    <citation type="journal article" date="2019" name="Nat. Microbiol.">
        <title>Mediterranean grassland soil C-N compound turnover is dependent on rainfall and depth, and is mediated by genomically divergent microorganisms.</title>
        <authorList>
            <person name="Diamond S."/>
            <person name="Andeer P.F."/>
            <person name="Li Z."/>
            <person name="Crits-Christoph A."/>
            <person name="Burstein D."/>
            <person name="Anantharaman K."/>
            <person name="Lane K.R."/>
            <person name="Thomas B.C."/>
            <person name="Pan C."/>
            <person name="Northen T.R."/>
            <person name="Banfield J.F."/>
        </authorList>
    </citation>
    <scope>NUCLEOTIDE SEQUENCE [LARGE SCALE GENOMIC DNA]</scope>
    <source>
        <strain evidence="1">WS_11</strain>
    </source>
</reference>
<sequence length="225" mass="24991">MSAALESLVELTDPAAVAAEIGRINSLVGGSPEVPAEAWQLVSEMESRLEGLAVSRWQTIDPYLQAVFLRGYAQASKALKNQGDPDARRLLRLGLERMRHALEEIGQASQVSDGLSPKELVRWLSRIVPVPQQELSDVLGVERRKFQRWLNESPKPEGDDALRVAVVARIVNQLRHSFTPVGVIRWFNRPRAELKGKKPKSLLTRVEDLPRLVGLASAVRHSDAT</sequence>
<name>A0A538TZ95_UNCEI</name>